<dbReference type="Pfam" id="PF12101">
    <property type="entry name" value="DUF3577"/>
    <property type="match status" value="1"/>
</dbReference>
<reference evidence="2" key="2">
    <citation type="journal article" date="2023" name="mSystems">
        <title>Charting the Lipopeptidome of Nonpathogenic Pseudomonas.</title>
        <authorList>
            <person name="Cesa-Luna C."/>
            <person name="Geudens N."/>
            <person name="Girard L."/>
            <person name="De Roo V."/>
            <person name="Maklad H.R."/>
            <person name="Martins J.C."/>
            <person name="Hofte M."/>
            <person name="De Mot R."/>
        </authorList>
    </citation>
    <scope>NUCLEOTIDE SEQUENCE</scope>
    <source>
        <strain evidence="2">B1M3-32</strain>
    </source>
</reference>
<keyword evidence="3" id="KW-1185">Reference proteome</keyword>
<evidence type="ECO:0000256" key="1">
    <source>
        <dbReference type="SAM" id="MobiDB-lite"/>
    </source>
</evidence>
<protein>
    <submittedName>
        <fullName evidence="2">STY4534 family ICE replication protein</fullName>
    </submittedName>
</protein>
<dbReference type="InterPro" id="IPR021960">
    <property type="entry name" value="DUF3577"/>
</dbReference>
<accession>A0A9X3BBQ4</accession>
<name>A0A9X3BBQ4_9PSED</name>
<evidence type="ECO:0000313" key="2">
    <source>
        <dbReference type="EMBL" id="MCU7247278.1"/>
    </source>
</evidence>
<comment type="caution">
    <text evidence="2">The sequence shown here is derived from an EMBL/GenBank/DDBJ whole genome shotgun (WGS) entry which is preliminary data.</text>
</comment>
<dbReference type="NCBIfam" id="NF040584">
    <property type="entry name" value="STY4534_fam"/>
    <property type="match status" value="1"/>
</dbReference>
<dbReference type="AlphaFoldDB" id="A0A9X3BBQ4"/>
<organism evidence="2 3">
    <name type="scientific">Pseudomonas koreensis</name>
    <dbReference type="NCBI Taxonomy" id="198620"/>
    <lineage>
        <taxon>Bacteria</taxon>
        <taxon>Pseudomonadati</taxon>
        <taxon>Pseudomonadota</taxon>
        <taxon>Gammaproteobacteria</taxon>
        <taxon>Pseudomonadales</taxon>
        <taxon>Pseudomonadaceae</taxon>
        <taxon>Pseudomonas</taxon>
    </lineage>
</organism>
<dbReference type="RefSeq" id="WP_301621256.1">
    <property type="nucleotide sequence ID" value="NZ_JAOSKY010000002.1"/>
</dbReference>
<dbReference type="Proteomes" id="UP001139955">
    <property type="component" value="Unassembled WGS sequence"/>
</dbReference>
<evidence type="ECO:0000313" key="3">
    <source>
        <dbReference type="Proteomes" id="UP001139955"/>
    </source>
</evidence>
<proteinExistence type="predicted"/>
<dbReference type="EMBL" id="JAOSKY010000002">
    <property type="protein sequence ID" value="MCU7247278.1"/>
    <property type="molecule type" value="Genomic_DNA"/>
</dbReference>
<sequence>MSTISSDDYYFDLHITGLGYLNRIREVKVRKGEPFLACEISAINGVSNAPEYRRFDLRVTGEEAKTLVRRCTKALKMNKKVLVGFRLGDPWVDTFTYSKGAKTGQLGVCFKARLLYLSWIMVDGTLVHKRLSTDQSTGADKSASDLGSKPASLGPGAPYI</sequence>
<feature type="region of interest" description="Disordered" evidence="1">
    <location>
        <begin position="135"/>
        <end position="160"/>
    </location>
</feature>
<gene>
    <name evidence="2" type="ORF">OC940_05640</name>
</gene>
<reference evidence="2" key="1">
    <citation type="submission" date="2022-09" db="EMBL/GenBank/DDBJ databases">
        <authorList>
            <person name="Cesa-Luna C."/>
            <person name="Girard L."/>
            <person name="Lood C."/>
            <person name="Hofte M."/>
            <person name="De Mot R."/>
        </authorList>
    </citation>
    <scope>NUCLEOTIDE SEQUENCE</scope>
    <source>
        <strain evidence="2">B1M3-32</strain>
    </source>
</reference>